<organism evidence="1 2">
    <name type="scientific">Vigna angularis var. angularis</name>
    <dbReference type="NCBI Taxonomy" id="157739"/>
    <lineage>
        <taxon>Eukaryota</taxon>
        <taxon>Viridiplantae</taxon>
        <taxon>Streptophyta</taxon>
        <taxon>Embryophyta</taxon>
        <taxon>Tracheophyta</taxon>
        <taxon>Spermatophyta</taxon>
        <taxon>Magnoliopsida</taxon>
        <taxon>eudicotyledons</taxon>
        <taxon>Gunneridae</taxon>
        <taxon>Pentapetalae</taxon>
        <taxon>rosids</taxon>
        <taxon>fabids</taxon>
        <taxon>Fabales</taxon>
        <taxon>Fabaceae</taxon>
        <taxon>Papilionoideae</taxon>
        <taxon>50 kb inversion clade</taxon>
        <taxon>NPAAA clade</taxon>
        <taxon>indigoferoid/millettioid clade</taxon>
        <taxon>Phaseoleae</taxon>
        <taxon>Vigna</taxon>
    </lineage>
</organism>
<reference evidence="1 2" key="1">
    <citation type="journal article" date="2015" name="Sci. Rep.">
        <title>The power of single molecule real-time sequencing technology in the de novo assembly of a eukaryotic genome.</title>
        <authorList>
            <person name="Sakai H."/>
            <person name="Naito K."/>
            <person name="Ogiso-Tanaka E."/>
            <person name="Takahashi Y."/>
            <person name="Iseki K."/>
            <person name="Muto C."/>
            <person name="Satou K."/>
            <person name="Teruya K."/>
            <person name="Shiroma A."/>
            <person name="Shimoji M."/>
            <person name="Hirano T."/>
            <person name="Itoh T."/>
            <person name="Kaga A."/>
            <person name="Tomooka N."/>
        </authorList>
    </citation>
    <scope>NUCLEOTIDE SEQUENCE [LARGE SCALE GENOMIC DNA]</scope>
    <source>
        <strain evidence="2">cv. Shumari</strain>
    </source>
</reference>
<accession>A0A0S3SPP2</accession>
<gene>
    <name evidence="1" type="primary">Vigan.08G144500</name>
    <name evidence="1" type="ORF">VIGAN_08144500</name>
</gene>
<name>A0A0S3SPP2_PHAAN</name>
<evidence type="ECO:0000313" key="1">
    <source>
        <dbReference type="EMBL" id="BAT94805.1"/>
    </source>
</evidence>
<keyword evidence="2" id="KW-1185">Reference proteome</keyword>
<dbReference type="AlphaFoldDB" id="A0A0S3SPP2"/>
<dbReference type="Proteomes" id="UP000291084">
    <property type="component" value="Chromosome 8"/>
</dbReference>
<dbReference type="EMBL" id="AP015041">
    <property type="protein sequence ID" value="BAT94805.1"/>
    <property type="molecule type" value="Genomic_DNA"/>
</dbReference>
<protein>
    <submittedName>
        <fullName evidence="1">Uncharacterized protein</fullName>
    </submittedName>
</protein>
<evidence type="ECO:0000313" key="2">
    <source>
        <dbReference type="Proteomes" id="UP000291084"/>
    </source>
</evidence>
<proteinExistence type="predicted"/>
<sequence length="112" mass="12586">MVVNYGAITLPMRVAQIPLPKFCYDGVGMNYRKLQYCTNFGRKILTLLIYLLYVPLTKNNISASVLNFQQKTPPNSSCRVVFWLCEPLMCASGFVLDSTYPIICLASFFGLG</sequence>